<feature type="domain" description="Caspase family p20" evidence="3">
    <location>
        <begin position="189"/>
        <end position="318"/>
    </location>
</feature>
<comment type="similarity">
    <text evidence="1">Belongs to the peptidase C14A family.</text>
</comment>
<reference evidence="4 5" key="1">
    <citation type="submission" date="2016-10" db="EMBL/GenBank/DDBJ databases">
        <authorList>
            <person name="de Groot N.N."/>
        </authorList>
    </citation>
    <scope>NUCLEOTIDE SEQUENCE [LARGE SCALE GENOMIC DNA]</scope>
    <source>
        <strain evidence="4 5">DSM 5885</strain>
    </source>
</reference>
<dbReference type="SUPFAM" id="SSF82185">
    <property type="entry name" value="Histone H3 K4-specific methyltransferase SET7/9 N-terminal domain"/>
    <property type="match status" value="1"/>
</dbReference>
<dbReference type="InterPro" id="IPR029030">
    <property type="entry name" value="Caspase-like_dom_sf"/>
</dbReference>
<evidence type="ECO:0000313" key="4">
    <source>
        <dbReference type="EMBL" id="SDH18902.1"/>
    </source>
</evidence>
<evidence type="ECO:0000256" key="2">
    <source>
        <dbReference type="ARBA" id="ARBA00022737"/>
    </source>
</evidence>
<proteinExistence type="inferred from homology"/>
<dbReference type="Pfam" id="PF00656">
    <property type="entry name" value="Peptidase_C14"/>
    <property type="match status" value="1"/>
</dbReference>
<dbReference type="Gene3D" id="3.40.50.1460">
    <property type="match status" value="1"/>
</dbReference>
<dbReference type="InterPro" id="IPR015917">
    <property type="entry name" value="Pept_C14A"/>
</dbReference>
<gene>
    <name evidence="4" type="ORF">SAMN05660652_01351</name>
</gene>
<dbReference type="InterPro" id="IPR052039">
    <property type="entry name" value="Caspase-related_regulators"/>
</dbReference>
<evidence type="ECO:0000259" key="3">
    <source>
        <dbReference type="PROSITE" id="PS50208"/>
    </source>
</evidence>
<dbReference type="PANTHER" id="PTHR22576">
    <property type="entry name" value="MUCOSA ASSOCIATED LYMPHOID TISSUE LYMPHOMA TRANSLOCATION PROTEIN 1/PARACASPASE"/>
    <property type="match status" value="1"/>
</dbReference>
<dbReference type="AlphaFoldDB" id="A0A1G8AD65"/>
<dbReference type="SUPFAM" id="SSF52129">
    <property type="entry name" value="Caspase-like"/>
    <property type="match status" value="1"/>
</dbReference>
<sequence length="411" mass="43049">MKRIAPITDSESSSKHAASATAVARALCVAGLLAGLQGCADLTDIVTAKCVAGDCVNGKGSVIGFGGWGYAGEFRNGEAQGQGAFTWMDGTRFEGHFEGGRRVGPGTLTRTNGEVVHGIWNDVKGVGYQKFEEFTAVPRRLDAAEMAAATAAAAAPTPAVDAMTLPPATLVSTSLAATGDKSALPTASARRVALVIGNATYREAPLKNPANDARDIATALTRLGFEVILRTDATLPQMEQAIDAFYDRLKKGGTGLFYFAGHGLQVGGVNYLVPVGARLQSESDARYQTVDAGRVLGKMEDAANGLNIVILDACRNNPFARSFRSAAQGLAKMDAPTGSLIAYATAPGSVAADGEGRNGVYTRNLLQHLGTRGLSVEEMFKRVRLGVVADTQKTQVPWEASSLTGDFRFAE</sequence>
<keyword evidence="5" id="KW-1185">Reference proteome</keyword>
<evidence type="ECO:0000256" key="1">
    <source>
        <dbReference type="ARBA" id="ARBA00010134"/>
    </source>
</evidence>
<accession>A0A1G8AD65</accession>
<organism evidence="4 5">
    <name type="scientific">Propionivibrio dicarboxylicus</name>
    <dbReference type="NCBI Taxonomy" id="83767"/>
    <lineage>
        <taxon>Bacteria</taxon>
        <taxon>Pseudomonadati</taxon>
        <taxon>Pseudomonadota</taxon>
        <taxon>Betaproteobacteria</taxon>
        <taxon>Rhodocyclales</taxon>
        <taxon>Rhodocyclaceae</taxon>
        <taxon>Propionivibrio</taxon>
    </lineage>
</organism>
<keyword evidence="2" id="KW-0677">Repeat</keyword>
<dbReference type="GO" id="GO:0004197">
    <property type="term" value="F:cysteine-type endopeptidase activity"/>
    <property type="evidence" value="ECO:0007669"/>
    <property type="project" value="InterPro"/>
</dbReference>
<dbReference type="InterPro" id="IPR011600">
    <property type="entry name" value="Pept_C14_caspase"/>
</dbReference>
<dbReference type="InterPro" id="IPR003409">
    <property type="entry name" value="MORN"/>
</dbReference>
<dbReference type="PANTHER" id="PTHR22576:SF37">
    <property type="entry name" value="MUCOSA-ASSOCIATED LYMPHOID TISSUE LYMPHOMA TRANSLOCATION PROTEIN 1"/>
    <property type="match status" value="1"/>
</dbReference>
<name>A0A1G8AD65_9RHOO</name>
<dbReference type="Proteomes" id="UP000198607">
    <property type="component" value="Unassembled WGS sequence"/>
</dbReference>
<dbReference type="GO" id="GO:0006508">
    <property type="term" value="P:proteolysis"/>
    <property type="evidence" value="ECO:0007669"/>
    <property type="project" value="InterPro"/>
</dbReference>
<dbReference type="EMBL" id="FNCY01000004">
    <property type="protein sequence ID" value="SDH18902.1"/>
    <property type="molecule type" value="Genomic_DNA"/>
</dbReference>
<dbReference type="STRING" id="83767.SAMN05660652_01351"/>
<dbReference type="RefSeq" id="WP_091935760.1">
    <property type="nucleotide sequence ID" value="NZ_FNCY01000004.1"/>
</dbReference>
<dbReference type="Gene3D" id="2.20.110.10">
    <property type="entry name" value="Histone H3 K4-specific methyltransferase SET7/9 N-terminal domain"/>
    <property type="match status" value="1"/>
</dbReference>
<evidence type="ECO:0000313" key="5">
    <source>
        <dbReference type="Proteomes" id="UP000198607"/>
    </source>
</evidence>
<protein>
    <submittedName>
        <fullName evidence="4">MORN repeat-containing protein</fullName>
    </submittedName>
</protein>
<dbReference type="InterPro" id="IPR001309">
    <property type="entry name" value="Pept_C14_p20"/>
</dbReference>
<dbReference type="OrthoDB" id="9768004at2"/>
<dbReference type="PROSITE" id="PS50208">
    <property type="entry name" value="CASPASE_P20"/>
    <property type="match status" value="1"/>
</dbReference>
<dbReference type="Pfam" id="PF02493">
    <property type="entry name" value="MORN"/>
    <property type="match status" value="2"/>
</dbReference>
<dbReference type="SMART" id="SM00115">
    <property type="entry name" value="CASc"/>
    <property type="match status" value="1"/>
</dbReference>